<gene>
    <name evidence="2" type="ORF">C3942_03235</name>
</gene>
<dbReference type="EMBL" id="PSNW01000001">
    <property type="protein sequence ID" value="PPE76052.1"/>
    <property type="molecule type" value="Genomic_DNA"/>
</dbReference>
<dbReference type="InterPro" id="IPR025512">
    <property type="entry name" value="DUF4399"/>
</dbReference>
<dbReference type="Pfam" id="PF14347">
    <property type="entry name" value="DUF4399"/>
    <property type="match status" value="1"/>
</dbReference>
<accession>A0A2S5TM66</accession>
<organism evidence="2 3">
    <name type="scientific">Solimonas fluminis</name>
    <dbReference type="NCBI Taxonomy" id="2086571"/>
    <lineage>
        <taxon>Bacteria</taxon>
        <taxon>Pseudomonadati</taxon>
        <taxon>Pseudomonadota</taxon>
        <taxon>Gammaproteobacteria</taxon>
        <taxon>Nevskiales</taxon>
        <taxon>Nevskiaceae</taxon>
        <taxon>Solimonas</taxon>
    </lineage>
</organism>
<sequence length="134" mass="14142">MAKQQASQKAEEQLGLPQAAPAGASVYFIEPKDGATVKGPVKVVFGLAGMGVAPAGVNQANTGHHHLLIDDPAVDLTKPLPMTDQIKHFGGGQTETTLDLKPGKHTLQMVLGDWKHQPHNPSLTSPKITITVTK</sequence>
<reference evidence="2 3" key="1">
    <citation type="submission" date="2018-02" db="EMBL/GenBank/DDBJ databases">
        <title>Genome sequencing of Solimonas sp. HR-BB.</title>
        <authorList>
            <person name="Lee Y."/>
            <person name="Jeon C.O."/>
        </authorList>
    </citation>
    <scope>NUCLEOTIDE SEQUENCE [LARGE SCALE GENOMIC DNA]</scope>
    <source>
        <strain evidence="2 3">HR-BB</strain>
    </source>
</reference>
<feature type="domain" description="DUF4399" evidence="1">
    <location>
        <begin position="43"/>
        <end position="133"/>
    </location>
</feature>
<keyword evidence="3" id="KW-1185">Reference proteome</keyword>
<dbReference type="OrthoDB" id="531568at2"/>
<name>A0A2S5TM66_9GAMM</name>
<evidence type="ECO:0000313" key="2">
    <source>
        <dbReference type="EMBL" id="PPE76052.1"/>
    </source>
</evidence>
<evidence type="ECO:0000259" key="1">
    <source>
        <dbReference type="Pfam" id="PF14347"/>
    </source>
</evidence>
<proteinExistence type="predicted"/>
<protein>
    <recommendedName>
        <fullName evidence="1">DUF4399 domain-containing protein</fullName>
    </recommendedName>
</protein>
<dbReference type="AlphaFoldDB" id="A0A2S5TM66"/>
<dbReference type="RefSeq" id="WP_104229016.1">
    <property type="nucleotide sequence ID" value="NZ_PSNW01000001.1"/>
</dbReference>
<dbReference type="Proteomes" id="UP000238220">
    <property type="component" value="Unassembled WGS sequence"/>
</dbReference>
<evidence type="ECO:0000313" key="3">
    <source>
        <dbReference type="Proteomes" id="UP000238220"/>
    </source>
</evidence>
<comment type="caution">
    <text evidence="2">The sequence shown here is derived from an EMBL/GenBank/DDBJ whole genome shotgun (WGS) entry which is preliminary data.</text>
</comment>